<evidence type="ECO:0000256" key="1">
    <source>
        <dbReference type="SAM" id="Coils"/>
    </source>
</evidence>
<feature type="transmembrane region" description="Helical" evidence="2">
    <location>
        <begin position="206"/>
        <end position="227"/>
    </location>
</feature>
<dbReference type="PROSITE" id="PS50112">
    <property type="entry name" value="PAS"/>
    <property type="match status" value="1"/>
</dbReference>
<organism evidence="5 6">
    <name type="scientific">Chryseosolibacter histidini</name>
    <dbReference type="NCBI Taxonomy" id="2782349"/>
    <lineage>
        <taxon>Bacteria</taxon>
        <taxon>Pseudomonadati</taxon>
        <taxon>Bacteroidota</taxon>
        <taxon>Cytophagia</taxon>
        <taxon>Cytophagales</taxon>
        <taxon>Chryseotaleaceae</taxon>
        <taxon>Chryseosolibacter</taxon>
    </lineage>
</organism>
<sequence>MEEKEKKKFRFRLTIGNKILGSFIVLIALFILVVSIIFGNGNTIDNVVKSSKDNYRPSKDAVNEFILLVTRSRMLVTNWVYLQTNQEDKNALRQLQETDYPALRKQIEQLAVNWAPDQKLRMDTVFNNFDSLINIQRQSIMANLQTFENYEDPTVKFMAENSIESEVIPITNTLIKKLAFIAQKQNELTAKSDIEVIDSIDRLKTLTLMLGGVFLAIAIISAIYLVLSITKPVNFLKNIVVKLGKGELVEDKQTKFNNDEIGDMAVAMDSLVNGLKATTFFAENIGNGNYQSDFKPLSQHDVLGNALINMRDNLSKVAEDDKKRNWATEGQAKFGEILRTNNSDLLKLADEIIGNLVKYLKANQGALYIVDDTEDDGEPSMSMKACYAWDKKKFLNHKIHRGEGLAGQAWQEGDIVYLTEVPQSYIKITSGLGDANPTSVLIVPLKVNDQIFGVVEIASFTVFQDYEMEFVQKIAESIASTISSVKINAKTQRLLEESQEMTEQMRAQEEEMRQNMEELQATQEEMQRGQAEVEGTMRVINDTMAVVEFDVEGVVLKANHNFLDLMGYKAEEIVGEHHRLFVPKEERSTDSYKNLWRDLASGRVNRGDFKRINKNGEEVWLKASYSPVKNKAGVVTKVLKIAYDITSLKVNGKVTVS</sequence>
<keyword evidence="6" id="KW-1185">Reference proteome</keyword>
<dbReference type="Gene3D" id="3.30.450.40">
    <property type="match status" value="1"/>
</dbReference>
<dbReference type="InterPro" id="IPR000014">
    <property type="entry name" value="PAS"/>
</dbReference>
<dbReference type="SUPFAM" id="SSF55785">
    <property type="entry name" value="PYP-like sensor domain (PAS domain)"/>
    <property type="match status" value="1"/>
</dbReference>
<dbReference type="SMART" id="SM00065">
    <property type="entry name" value="GAF"/>
    <property type="match status" value="1"/>
</dbReference>
<name>A0AAP2DJY1_9BACT</name>
<dbReference type="Pfam" id="PF13426">
    <property type="entry name" value="PAS_9"/>
    <property type="match status" value="1"/>
</dbReference>
<dbReference type="SMART" id="SM00086">
    <property type="entry name" value="PAC"/>
    <property type="match status" value="1"/>
</dbReference>
<feature type="domain" description="PAS" evidence="3">
    <location>
        <begin position="546"/>
        <end position="602"/>
    </location>
</feature>
<feature type="transmembrane region" description="Helical" evidence="2">
    <location>
        <begin position="20"/>
        <end position="41"/>
    </location>
</feature>
<evidence type="ECO:0000256" key="2">
    <source>
        <dbReference type="SAM" id="Phobius"/>
    </source>
</evidence>
<dbReference type="InterPro" id="IPR003018">
    <property type="entry name" value="GAF"/>
</dbReference>
<dbReference type="InterPro" id="IPR000700">
    <property type="entry name" value="PAS-assoc_C"/>
</dbReference>
<dbReference type="EMBL" id="JAHESF010000006">
    <property type="protein sequence ID" value="MBT1696889.1"/>
    <property type="molecule type" value="Genomic_DNA"/>
</dbReference>
<reference evidence="5 6" key="1">
    <citation type="submission" date="2021-05" db="EMBL/GenBank/DDBJ databases">
        <title>A Polyphasic approach of four new species of the genus Ohtaekwangia: Ohtaekwangia histidinii sp. nov., Ohtaekwangia cretensis sp. nov., Ohtaekwangia indiensis sp. nov., Ohtaekwangia reichenbachii sp. nov. from diverse environment.</title>
        <authorList>
            <person name="Octaviana S."/>
        </authorList>
    </citation>
    <scope>NUCLEOTIDE SEQUENCE [LARGE SCALE GENOMIC DNA]</scope>
    <source>
        <strain evidence="5 6">PWU4</strain>
    </source>
</reference>
<keyword evidence="2" id="KW-1133">Transmembrane helix</keyword>
<dbReference type="Pfam" id="PF13185">
    <property type="entry name" value="GAF_2"/>
    <property type="match status" value="1"/>
</dbReference>
<dbReference type="InterPro" id="IPR029016">
    <property type="entry name" value="GAF-like_dom_sf"/>
</dbReference>
<gene>
    <name evidence="5" type="ORF">KK083_08400</name>
</gene>
<evidence type="ECO:0000259" key="3">
    <source>
        <dbReference type="PROSITE" id="PS50112"/>
    </source>
</evidence>
<dbReference type="InterPro" id="IPR050903">
    <property type="entry name" value="Bact_Chemotaxis_MeTrfase"/>
</dbReference>
<evidence type="ECO:0000313" key="5">
    <source>
        <dbReference type="EMBL" id="MBT1696889.1"/>
    </source>
</evidence>
<feature type="coiled-coil region" evidence="1">
    <location>
        <begin position="488"/>
        <end position="532"/>
    </location>
</feature>
<keyword evidence="1" id="KW-0175">Coiled coil</keyword>
<dbReference type="SUPFAM" id="SSF55781">
    <property type="entry name" value="GAF domain-like"/>
    <property type="match status" value="1"/>
</dbReference>
<dbReference type="PANTHER" id="PTHR24422">
    <property type="entry name" value="CHEMOTAXIS PROTEIN METHYLTRANSFERASE"/>
    <property type="match status" value="1"/>
</dbReference>
<keyword evidence="2" id="KW-0812">Transmembrane</keyword>
<dbReference type="PROSITE" id="PS50113">
    <property type="entry name" value="PAC"/>
    <property type="match status" value="1"/>
</dbReference>
<dbReference type="Gene3D" id="6.10.340.10">
    <property type="match status" value="1"/>
</dbReference>
<dbReference type="InterPro" id="IPR001610">
    <property type="entry name" value="PAC"/>
</dbReference>
<evidence type="ECO:0000259" key="4">
    <source>
        <dbReference type="PROSITE" id="PS50113"/>
    </source>
</evidence>
<dbReference type="NCBIfam" id="TIGR00229">
    <property type="entry name" value="sensory_box"/>
    <property type="match status" value="1"/>
</dbReference>
<dbReference type="CDD" id="cd00130">
    <property type="entry name" value="PAS"/>
    <property type="match status" value="1"/>
</dbReference>
<dbReference type="AlphaFoldDB" id="A0AAP2DJY1"/>
<dbReference type="Proteomes" id="UP001319200">
    <property type="component" value="Unassembled WGS sequence"/>
</dbReference>
<dbReference type="Gene3D" id="3.30.450.20">
    <property type="entry name" value="PAS domain"/>
    <property type="match status" value="1"/>
</dbReference>
<accession>A0AAP2DJY1</accession>
<proteinExistence type="predicted"/>
<dbReference type="PANTHER" id="PTHR24422:SF10">
    <property type="entry name" value="CHEMOTAXIS PROTEIN METHYLTRANSFERASE 2"/>
    <property type="match status" value="1"/>
</dbReference>
<comment type="caution">
    <text evidence="5">The sequence shown here is derived from an EMBL/GenBank/DDBJ whole genome shotgun (WGS) entry which is preliminary data.</text>
</comment>
<dbReference type="InterPro" id="IPR035965">
    <property type="entry name" value="PAS-like_dom_sf"/>
</dbReference>
<keyword evidence="2" id="KW-0472">Membrane</keyword>
<dbReference type="RefSeq" id="WP_254162422.1">
    <property type="nucleotide sequence ID" value="NZ_JAHESF010000006.1"/>
</dbReference>
<feature type="domain" description="PAC" evidence="4">
    <location>
        <begin position="605"/>
        <end position="657"/>
    </location>
</feature>
<evidence type="ECO:0000313" key="6">
    <source>
        <dbReference type="Proteomes" id="UP001319200"/>
    </source>
</evidence>
<protein>
    <submittedName>
        <fullName evidence="5">PAS domain S-box protein</fullName>
    </submittedName>
</protein>